<protein>
    <recommendedName>
        <fullName evidence="10">Hexosyltransferase</fullName>
        <ecNumber evidence="10">2.4.1.-</ecNumber>
    </recommendedName>
</protein>
<dbReference type="VEuPathDB" id="TriTrypDB:TM35_000411160"/>
<evidence type="ECO:0000256" key="8">
    <source>
        <dbReference type="ARBA" id="ARBA00023034"/>
    </source>
</evidence>
<comment type="caution">
    <text evidence="11">The sequence shown here is derived from an EMBL/GenBank/DDBJ whole genome shotgun (WGS) entry which is preliminary data.</text>
</comment>
<dbReference type="InterPro" id="IPR002659">
    <property type="entry name" value="Glyco_trans_31"/>
</dbReference>
<organism evidence="11 12">
    <name type="scientific">Trypanosoma theileri</name>
    <dbReference type="NCBI Taxonomy" id="67003"/>
    <lineage>
        <taxon>Eukaryota</taxon>
        <taxon>Discoba</taxon>
        <taxon>Euglenozoa</taxon>
        <taxon>Kinetoplastea</taxon>
        <taxon>Metakinetoplastina</taxon>
        <taxon>Trypanosomatida</taxon>
        <taxon>Trypanosomatidae</taxon>
        <taxon>Trypanosoma</taxon>
    </lineage>
</organism>
<evidence type="ECO:0000256" key="1">
    <source>
        <dbReference type="ARBA" id="ARBA00004323"/>
    </source>
</evidence>
<evidence type="ECO:0000313" key="12">
    <source>
        <dbReference type="Proteomes" id="UP000192257"/>
    </source>
</evidence>
<keyword evidence="12" id="KW-1185">Reference proteome</keyword>
<dbReference type="EMBL" id="NBCO01000041">
    <property type="protein sequence ID" value="ORC84746.1"/>
    <property type="molecule type" value="Genomic_DNA"/>
</dbReference>
<keyword evidence="6 10" id="KW-0735">Signal-anchor</keyword>
<evidence type="ECO:0000256" key="10">
    <source>
        <dbReference type="RuleBase" id="RU363063"/>
    </source>
</evidence>
<keyword evidence="7 10" id="KW-1133">Transmembrane helix</keyword>
<comment type="subcellular location">
    <subcellularLocation>
        <location evidence="1 10">Golgi apparatus membrane</location>
        <topology evidence="1 10">Single-pass type II membrane protein</topology>
    </subcellularLocation>
</comment>
<dbReference type="GO" id="GO:0000139">
    <property type="term" value="C:Golgi membrane"/>
    <property type="evidence" value="ECO:0007669"/>
    <property type="project" value="UniProtKB-SubCell"/>
</dbReference>
<dbReference type="GeneID" id="39989604"/>
<sequence length="375" mass="43791">MANRSSLHLSRAFLCCIVVLIATLVLFYFDVDGVFSLMDLSAEVRPVGFATSAPRSVSLRIHDESLRYIPHNSVRTWMKRDYLIVLGIPSEDITPRQRRRYLQRTTCWQFPGVATRSNNFTGSMLVLYVLARHPSQGYNYSTALEKEGDEYHDVITLPMNEGRYATNKTISGDGFWGSEAEIGMSRKTYFWFEFALRFFPHVNYIAKSDDDMFLRVPQYLVDLRTLPRRGLYWGPLGKWRVGNHFYFIVGFFMTLARDVVEKVVSNEELQHVVRLPYSKERESEFLSLDMGHEDVMVGRALYKSQYPHLLFATEKKCRFHNVRCGSHKRHISKSSVVVHHITEEEYTILMNRFWNDTTPSPKSYKRKKKSLEMNC</sequence>
<reference evidence="11 12" key="1">
    <citation type="submission" date="2017-03" db="EMBL/GenBank/DDBJ databases">
        <title>An alternative strategy for trypanosome survival in the mammalian bloodstream revealed through genome and transcriptome analysis of the ubiquitous bovine parasite Trypanosoma (Megatrypanum) theileri.</title>
        <authorList>
            <person name="Kelly S."/>
            <person name="Ivens A."/>
            <person name="Mott A."/>
            <person name="O'Neill E."/>
            <person name="Emms D."/>
            <person name="Macleod O."/>
            <person name="Voorheis P."/>
            <person name="Matthews J."/>
            <person name="Matthews K."/>
            <person name="Carrington M."/>
        </authorList>
    </citation>
    <scope>NUCLEOTIDE SEQUENCE [LARGE SCALE GENOMIC DNA]</scope>
    <source>
        <strain evidence="11">Edinburgh</strain>
    </source>
</reference>
<keyword evidence="4 11" id="KW-0808">Transferase</keyword>
<dbReference type="EC" id="2.4.1.-" evidence="10"/>
<dbReference type="PANTHER" id="PTHR11214:SF351">
    <property type="entry name" value="BETA-1,3-GALACTOSYLTRANSFERASE PVG3"/>
    <property type="match status" value="1"/>
</dbReference>
<evidence type="ECO:0000256" key="5">
    <source>
        <dbReference type="ARBA" id="ARBA00022692"/>
    </source>
</evidence>
<feature type="transmembrane region" description="Helical" evidence="10">
    <location>
        <begin position="12"/>
        <end position="29"/>
    </location>
</feature>
<dbReference type="GO" id="GO:0016758">
    <property type="term" value="F:hexosyltransferase activity"/>
    <property type="evidence" value="ECO:0007669"/>
    <property type="project" value="InterPro"/>
</dbReference>
<comment type="similarity">
    <text evidence="2 10">Belongs to the glycosyltransferase 31 family.</text>
</comment>
<accession>A0A1X0NJ86</accession>
<dbReference type="PANTHER" id="PTHR11214">
    <property type="entry name" value="BETA-1,3-N-ACETYLGLUCOSAMINYLTRANSFERASE"/>
    <property type="match status" value="1"/>
</dbReference>
<keyword evidence="9 10" id="KW-0472">Membrane</keyword>
<dbReference type="OrthoDB" id="252344at2759"/>
<evidence type="ECO:0000256" key="6">
    <source>
        <dbReference type="ARBA" id="ARBA00022968"/>
    </source>
</evidence>
<evidence type="ECO:0000256" key="7">
    <source>
        <dbReference type="ARBA" id="ARBA00022989"/>
    </source>
</evidence>
<evidence type="ECO:0000256" key="9">
    <source>
        <dbReference type="ARBA" id="ARBA00023136"/>
    </source>
</evidence>
<name>A0A1X0NJ86_9TRYP</name>
<dbReference type="Proteomes" id="UP000192257">
    <property type="component" value="Unassembled WGS sequence"/>
</dbReference>
<dbReference type="AlphaFoldDB" id="A0A1X0NJ86"/>
<evidence type="ECO:0000256" key="3">
    <source>
        <dbReference type="ARBA" id="ARBA00022676"/>
    </source>
</evidence>
<keyword evidence="8 10" id="KW-0333">Golgi apparatus</keyword>
<gene>
    <name evidence="11" type="ORF">TM35_000411160</name>
</gene>
<evidence type="ECO:0000256" key="4">
    <source>
        <dbReference type="ARBA" id="ARBA00022679"/>
    </source>
</evidence>
<keyword evidence="3 10" id="KW-0328">Glycosyltransferase</keyword>
<dbReference type="RefSeq" id="XP_028878812.1">
    <property type="nucleotide sequence ID" value="XM_029029824.1"/>
</dbReference>
<keyword evidence="5 10" id="KW-0812">Transmembrane</keyword>
<proteinExistence type="inferred from homology"/>
<evidence type="ECO:0000256" key="2">
    <source>
        <dbReference type="ARBA" id="ARBA00008661"/>
    </source>
</evidence>
<evidence type="ECO:0000313" key="11">
    <source>
        <dbReference type="EMBL" id="ORC84746.1"/>
    </source>
</evidence>